<accession>A0ACB8BWT6</accession>
<sequence>MASWIMGVAVLLAALSGAKAQESNVTCMASYSWANNQLHQDPCTVASWLEGVCYSNGWVIPALGTGNVYLGPTATQSQPCECNTVVYSLMSACGACQGASFVSWSEWIVNCTTSGSGYPEEIPSGTEVPGWAYLDLPTGYWNATAAQADLAAPASTAPGSMQSTQSAMPAPSSSPSVAASSTKNSHAGAIAGGVVGGVAGVAIVSLLIVVFLRRRAKNARQLQGGQPTPSWHNPVVQTQYIVNGVPQPYPEGAQTKLYDPADPSTFPRSPEPSVVYTTYTAAPLSPVSGEYSSLSRPGQYTGAPEV</sequence>
<name>A0ACB8BWT6_9AGAM</name>
<keyword evidence="2" id="KW-1185">Reference proteome</keyword>
<evidence type="ECO:0000313" key="1">
    <source>
        <dbReference type="EMBL" id="KAH7929703.1"/>
    </source>
</evidence>
<protein>
    <submittedName>
        <fullName evidence="1">Uncharacterized protein</fullName>
    </submittedName>
</protein>
<dbReference type="EMBL" id="MU266338">
    <property type="protein sequence ID" value="KAH7929703.1"/>
    <property type="molecule type" value="Genomic_DNA"/>
</dbReference>
<gene>
    <name evidence="1" type="ORF">BV22DRAFT_1029106</name>
</gene>
<dbReference type="Proteomes" id="UP000790709">
    <property type="component" value="Unassembled WGS sequence"/>
</dbReference>
<evidence type="ECO:0000313" key="2">
    <source>
        <dbReference type="Proteomes" id="UP000790709"/>
    </source>
</evidence>
<organism evidence="1 2">
    <name type="scientific">Leucogyrophana mollusca</name>
    <dbReference type="NCBI Taxonomy" id="85980"/>
    <lineage>
        <taxon>Eukaryota</taxon>
        <taxon>Fungi</taxon>
        <taxon>Dikarya</taxon>
        <taxon>Basidiomycota</taxon>
        <taxon>Agaricomycotina</taxon>
        <taxon>Agaricomycetes</taxon>
        <taxon>Agaricomycetidae</taxon>
        <taxon>Boletales</taxon>
        <taxon>Boletales incertae sedis</taxon>
        <taxon>Leucogyrophana</taxon>
    </lineage>
</organism>
<proteinExistence type="predicted"/>
<reference evidence="1" key="1">
    <citation type="journal article" date="2021" name="New Phytol.">
        <title>Evolutionary innovations through gain and loss of genes in the ectomycorrhizal Boletales.</title>
        <authorList>
            <person name="Wu G."/>
            <person name="Miyauchi S."/>
            <person name="Morin E."/>
            <person name="Kuo A."/>
            <person name="Drula E."/>
            <person name="Varga T."/>
            <person name="Kohler A."/>
            <person name="Feng B."/>
            <person name="Cao Y."/>
            <person name="Lipzen A."/>
            <person name="Daum C."/>
            <person name="Hundley H."/>
            <person name="Pangilinan J."/>
            <person name="Johnson J."/>
            <person name="Barry K."/>
            <person name="LaButti K."/>
            <person name="Ng V."/>
            <person name="Ahrendt S."/>
            <person name="Min B."/>
            <person name="Choi I.G."/>
            <person name="Park H."/>
            <person name="Plett J.M."/>
            <person name="Magnuson J."/>
            <person name="Spatafora J.W."/>
            <person name="Nagy L.G."/>
            <person name="Henrissat B."/>
            <person name="Grigoriev I.V."/>
            <person name="Yang Z.L."/>
            <person name="Xu J."/>
            <person name="Martin F.M."/>
        </authorList>
    </citation>
    <scope>NUCLEOTIDE SEQUENCE</scope>
    <source>
        <strain evidence="1">KUC20120723A-06</strain>
    </source>
</reference>
<comment type="caution">
    <text evidence="1">The sequence shown here is derived from an EMBL/GenBank/DDBJ whole genome shotgun (WGS) entry which is preliminary data.</text>
</comment>